<keyword evidence="9" id="KW-1185">Reference proteome</keyword>
<evidence type="ECO:0000256" key="1">
    <source>
        <dbReference type="ARBA" id="ARBA00004651"/>
    </source>
</evidence>
<evidence type="ECO:0000256" key="4">
    <source>
        <dbReference type="ARBA" id="ARBA00022989"/>
    </source>
</evidence>
<organism evidence="8 9">
    <name type="scientific">Catenulispora subtropica</name>
    <dbReference type="NCBI Taxonomy" id="450798"/>
    <lineage>
        <taxon>Bacteria</taxon>
        <taxon>Bacillati</taxon>
        <taxon>Actinomycetota</taxon>
        <taxon>Actinomycetes</taxon>
        <taxon>Catenulisporales</taxon>
        <taxon>Catenulisporaceae</taxon>
        <taxon>Catenulispora</taxon>
    </lineage>
</organism>
<dbReference type="NCBIfam" id="TIGR00360">
    <property type="entry name" value="ComEC_N-term"/>
    <property type="match status" value="1"/>
</dbReference>
<dbReference type="Pfam" id="PF03772">
    <property type="entry name" value="Competence"/>
    <property type="match status" value="1"/>
</dbReference>
<protein>
    <recommendedName>
        <fullName evidence="7">ComEC/Rec2-related protein domain-containing protein</fullName>
    </recommendedName>
</protein>
<feature type="transmembrane region" description="Helical" evidence="6">
    <location>
        <begin position="220"/>
        <end position="241"/>
    </location>
</feature>
<evidence type="ECO:0000313" key="9">
    <source>
        <dbReference type="Proteomes" id="UP001499854"/>
    </source>
</evidence>
<keyword evidence="5 6" id="KW-0472">Membrane</keyword>
<evidence type="ECO:0000259" key="7">
    <source>
        <dbReference type="Pfam" id="PF03772"/>
    </source>
</evidence>
<accession>A0ABP5CIM4</accession>
<dbReference type="PANTHER" id="PTHR30619">
    <property type="entry name" value="DNA INTERNALIZATION/COMPETENCE PROTEIN COMEC/REC2"/>
    <property type="match status" value="1"/>
</dbReference>
<evidence type="ECO:0000313" key="8">
    <source>
        <dbReference type="EMBL" id="GAA1963458.1"/>
    </source>
</evidence>
<feature type="domain" description="ComEC/Rec2-related protein" evidence="7">
    <location>
        <begin position="2"/>
        <end position="236"/>
    </location>
</feature>
<gene>
    <name evidence="8" type="ORF">GCM10009838_20620</name>
</gene>
<keyword evidence="4 6" id="KW-1133">Transmembrane helix</keyword>
<sequence>MSGENLVFVLAAALPIARLAGLRGRFLTLTGLAVVLGFTVLARPEPSMVRASVMALLSLLLAAIGRRARGVPLLCAGGTLLLLFDPWLARSYGFALSLSATAGLFVLAPGWQHALAERRVPHRIAESLACTAAAEAFCLPVLVSLTAEITPLSIPANLLAEACVGPATVLGAAALLGAAVWLPLGRGIAWLAQWPADGIVAVAKHGAQVPGAAVPWPGGLAGSAALLAVYAVLFLISAAAAPRKEAR</sequence>
<feature type="transmembrane region" description="Helical" evidence="6">
    <location>
        <begin position="158"/>
        <end position="182"/>
    </location>
</feature>
<keyword evidence="2" id="KW-1003">Cell membrane</keyword>
<reference evidence="9" key="1">
    <citation type="journal article" date="2019" name="Int. J. Syst. Evol. Microbiol.">
        <title>The Global Catalogue of Microorganisms (GCM) 10K type strain sequencing project: providing services to taxonomists for standard genome sequencing and annotation.</title>
        <authorList>
            <consortium name="The Broad Institute Genomics Platform"/>
            <consortium name="The Broad Institute Genome Sequencing Center for Infectious Disease"/>
            <person name="Wu L."/>
            <person name="Ma J."/>
        </authorList>
    </citation>
    <scope>NUCLEOTIDE SEQUENCE [LARGE SCALE GENOMIC DNA]</scope>
    <source>
        <strain evidence="9">JCM 16013</strain>
    </source>
</reference>
<evidence type="ECO:0000256" key="6">
    <source>
        <dbReference type="SAM" id="Phobius"/>
    </source>
</evidence>
<comment type="subcellular location">
    <subcellularLocation>
        <location evidence="1">Cell membrane</location>
        <topology evidence="1">Multi-pass membrane protein</topology>
    </subcellularLocation>
</comment>
<evidence type="ECO:0000256" key="5">
    <source>
        <dbReference type="ARBA" id="ARBA00023136"/>
    </source>
</evidence>
<dbReference type="InterPro" id="IPR052159">
    <property type="entry name" value="Competence_DNA_uptake"/>
</dbReference>
<evidence type="ECO:0000256" key="3">
    <source>
        <dbReference type="ARBA" id="ARBA00022692"/>
    </source>
</evidence>
<dbReference type="PANTHER" id="PTHR30619:SF1">
    <property type="entry name" value="RECOMBINATION PROTEIN 2"/>
    <property type="match status" value="1"/>
</dbReference>
<dbReference type="EMBL" id="BAAAQM010000009">
    <property type="protein sequence ID" value="GAA1963458.1"/>
    <property type="molecule type" value="Genomic_DNA"/>
</dbReference>
<feature type="transmembrane region" description="Helical" evidence="6">
    <location>
        <begin position="94"/>
        <end position="111"/>
    </location>
</feature>
<proteinExistence type="predicted"/>
<feature type="transmembrane region" description="Helical" evidence="6">
    <location>
        <begin position="47"/>
        <end position="64"/>
    </location>
</feature>
<dbReference type="InterPro" id="IPR004477">
    <property type="entry name" value="ComEC_N"/>
</dbReference>
<keyword evidence="3 6" id="KW-0812">Transmembrane</keyword>
<feature type="transmembrane region" description="Helical" evidence="6">
    <location>
        <begin position="71"/>
        <end position="88"/>
    </location>
</feature>
<dbReference type="Proteomes" id="UP001499854">
    <property type="component" value="Unassembled WGS sequence"/>
</dbReference>
<dbReference type="RefSeq" id="WP_344656724.1">
    <property type="nucleotide sequence ID" value="NZ_BAAAQM010000009.1"/>
</dbReference>
<name>A0ABP5CIM4_9ACTN</name>
<evidence type="ECO:0000256" key="2">
    <source>
        <dbReference type="ARBA" id="ARBA00022475"/>
    </source>
</evidence>
<comment type="caution">
    <text evidence="8">The sequence shown here is derived from an EMBL/GenBank/DDBJ whole genome shotgun (WGS) entry which is preliminary data.</text>
</comment>